<evidence type="ECO:0000313" key="14">
    <source>
        <dbReference type="EMBL" id="PBC29248.1"/>
    </source>
</evidence>
<evidence type="ECO:0000313" key="15">
    <source>
        <dbReference type="Proteomes" id="UP000242457"/>
    </source>
</evidence>
<dbReference type="InterPro" id="IPR031983">
    <property type="entry name" value="DUF4786"/>
</dbReference>
<feature type="region of interest" description="Disordered" evidence="13">
    <location>
        <begin position="561"/>
        <end position="645"/>
    </location>
</feature>
<evidence type="ECO:0000256" key="12">
    <source>
        <dbReference type="RuleBase" id="RU003514"/>
    </source>
</evidence>
<dbReference type="SUPFAM" id="SSF56747">
    <property type="entry name" value="Prim-pol domain"/>
    <property type="match status" value="1"/>
</dbReference>
<comment type="cofactor">
    <cofactor evidence="2">
        <name>Mg(2+)</name>
        <dbReference type="ChEBI" id="CHEBI:18420"/>
    </cofactor>
</comment>
<comment type="similarity">
    <text evidence="3 12">Belongs to the eukaryotic-type primase small subunit family.</text>
</comment>
<evidence type="ECO:0000256" key="8">
    <source>
        <dbReference type="ARBA" id="ARBA00022705"/>
    </source>
</evidence>
<evidence type="ECO:0000256" key="13">
    <source>
        <dbReference type="SAM" id="MobiDB-lite"/>
    </source>
</evidence>
<dbReference type="Proteomes" id="UP000242457">
    <property type="component" value="Unassembled WGS sequence"/>
</dbReference>
<keyword evidence="7" id="KW-0548">Nucleotidyltransferase</keyword>
<dbReference type="AlphaFoldDB" id="A0A2A3EBZ6"/>
<dbReference type="GO" id="GO:0046872">
    <property type="term" value="F:metal ion binding"/>
    <property type="evidence" value="ECO:0007669"/>
    <property type="project" value="UniProtKB-KW"/>
</dbReference>
<feature type="compositionally biased region" description="Polar residues" evidence="13">
    <location>
        <begin position="606"/>
        <end position="616"/>
    </location>
</feature>
<evidence type="ECO:0000256" key="10">
    <source>
        <dbReference type="ARBA" id="ARBA00022833"/>
    </source>
</evidence>
<dbReference type="Pfam" id="PF16027">
    <property type="entry name" value="DUF4786"/>
    <property type="match status" value="1"/>
</dbReference>
<evidence type="ECO:0000256" key="1">
    <source>
        <dbReference type="ARBA" id="ARBA00001936"/>
    </source>
</evidence>
<dbReference type="Gene3D" id="3.90.920.10">
    <property type="entry name" value="DNA primase, PRIM domain"/>
    <property type="match status" value="1"/>
</dbReference>
<proteinExistence type="inferred from homology"/>
<dbReference type="EC" id="2.7.7.-" evidence="12"/>
<keyword evidence="10" id="KW-0862">Zinc</keyword>
<dbReference type="NCBIfam" id="TIGR00335">
    <property type="entry name" value="primase_sml"/>
    <property type="match status" value="1"/>
</dbReference>
<comment type="cofactor">
    <cofactor evidence="1">
        <name>Mn(2+)</name>
        <dbReference type="ChEBI" id="CHEBI:29035"/>
    </cofactor>
</comment>
<dbReference type="GO" id="GO:0006269">
    <property type="term" value="P:DNA replication, synthesis of primer"/>
    <property type="evidence" value="ECO:0007669"/>
    <property type="project" value="UniProtKB-KW"/>
</dbReference>
<evidence type="ECO:0000256" key="4">
    <source>
        <dbReference type="ARBA" id="ARBA00022478"/>
    </source>
</evidence>
<keyword evidence="6 12" id="KW-0808">Transferase</keyword>
<dbReference type="STRING" id="94128.A0A2A3EBZ6"/>
<feature type="region of interest" description="Disordered" evidence="13">
    <location>
        <begin position="468"/>
        <end position="528"/>
    </location>
</feature>
<gene>
    <name evidence="14" type="ORF">APICC_00184</name>
</gene>
<evidence type="ECO:0000256" key="6">
    <source>
        <dbReference type="ARBA" id="ARBA00022679"/>
    </source>
</evidence>
<organism evidence="14 15">
    <name type="scientific">Apis cerana cerana</name>
    <name type="common">Oriental honeybee</name>
    <dbReference type="NCBI Taxonomy" id="94128"/>
    <lineage>
        <taxon>Eukaryota</taxon>
        <taxon>Metazoa</taxon>
        <taxon>Ecdysozoa</taxon>
        <taxon>Arthropoda</taxon>
        <taxon>Hexapoda</taxon>
        <taxon>Insecta</taxon>
        <taxon>Pterygota</taxon>
        <taxon>Neoptera</taxon>
        <taxon>Endopterygota</taxon>
        <taxon>Hymenoptera</taxon>
        <taxon>Apocrita</taxon>
        <taxon>Aculeata</taxon>
        <taxon>Apoidea</taxon>
        <taxon>Anthophila</taxon>
        <taxon>Apidae</taxon>
        <taxon>Apis</taxon>
    </lineage>
</organism>
<dbReference type="GO" id="GO:0006270">
    <property type="term" value="P:DNA replication initiation"/>
    <property type="evidence" value="ECO:0007669"/>
    <property type="project" value="UniProtKB-ARBA"/>
</dbReference>
<dbReference type="GO" id="GO:0003899">
    <property type="term" value="F:DNA-directed RNA polymerase activity"/>
    <property type="evidence" value="ECO:0007669"/>
    <property type="project" value="InterPro"/>
</dbReference>
<feature type="compositionally biased region" description="Basic and acidic residues" evidence="13">
    <location>
        <begin position="617"/>
        <end position="643"/>
    </location>
</feature>
<dbReference type="Pfam" id="PF01896">
    <property type="entry name" value="DNA_primase_S"/>
    <property type="match status" value="1"/>
</dbReference>
<keyword evidence="15" id="KW-1185">Reference proteome</keyword>
<accession>A0A2A3EBZ6</accession>
<dbReference type="InterPro" id="IPR014052">
    <property type="entry name" value="DNA_primase_ssu_euk/arc"/>
</dbReference>
<keyword evidence="11" id="KW-0804">Transcription</keyword>
<evidence type="ECO:0000256" key="3">
    <source>
        <dbReference type="ARBA" id="ARBA00009762"/>
    </source>
</evidence>
<protein>
    <recommendedName>
        <fullName evidence="12">DNA primase</fullName>
        <ecNumber evidence="12">2.7.7.-</ecNumber>
    </recommendedName>
</protein>
<evidence type="ECO:0000256" key="9">
    <source>
        <dbReference type="ARBA" id="ARBA00022723"/>
    </source>
</evidence>
<evidence type="ECO:0000256" key="7">
    <source>
        <dbReference type="ARBA" id="ARBA00022695"/>
    </source>
</evidence>
<feature type="compositionally biased region" description="Basic and acidic residues" evidence="13">
    <location>
        <begin position="468"/>
        <end position="482"/>
    </location>
</feature>
<sequence length="905" mass="103290">MEELENLGDLLPTYYARLFPFHDYYRWLSYGNVLISINMNTFNNREFSFTLQEDIYIRFQSFKNVKELELQIRRLLPVKIDVGAIYNYSPKEQKIRGTNFHPVEKELVFDIDMTDYDEIRTCCSGADICANCWKFMALACKILDNALRSDFGYKHILWVFSGRRGIHCWVCDPCARTLTARERGAVAEYLQIIDGGEYMKKKVNLPGDKIHHSIKRALETIEAVFVPFCIEEQNVLGTDDGVEKFLQIFNDDEIKQELKSLFGQYNSSKDRWNVFVKHIRSKKTTGDKKWYQYRHLVEEIMLQYAYPRLDIAVSKGMNHLLKSPFCIHPKTGKVCIPFTANTVDKFHPDKVPTIKTLIEEINEYDLKDKTEQETYDLNTKRIKDYKKTSLNKSLHIFQEFLRNMEVERKEQRLKENGHKLFRIFLSINVSSDSPNCKNLHEEIHNREVSYSLGCGSVHGVITKLFPSSRDKAKERGNLETKRNRFTTDSSSSPLSPPAQRSGGHRCSGPDKPKSLRSARGTLPHSGGSDIIMMKRIPLVLLVFVFAASCAAALPLRDTPNVRLFPRDKDAGPVSTETGIVTGKDATNRSTKKQSEKTDSGTKESSKSSLPASIQDNNRAEGKDEDGPRSFKRINEARDDETGKKNRRHKAIFVDYPLVPQLPFSNDIVPYDIDYPNNNFDTEERTVADSNNLEESNIFYIRLPPTPYMFVPGLGYISQPPTYSTTNLQPLVQAYKRPGRPKPAYQQSVSHPFIKLPIDFVSNGKPTSIYHWQKKTNKKPTDTPITNLDSLSADFVTNGKPTAIYQWQTNAKPTNKPDHDFVHKLDKGPYEFNGKPTIGTIPSSWISRRAEVRNKFGLKNGGGMVEQRKIGTLVISKFDGQLPKNVALGAKGSPLARYYRKCTVTG</sequence>
<dbReference type="InterPro" id="IPR002755">
    <property type="entry name" value="DNA_primase_S"/>
</dbReference>
<name>A0A2A3EBZ6_APICC</name>
<dbReference type="CDD" id="cd04860">
    <property type="entry name" value="AE_Prim_S"/>
    <property type="match status" value="1"/>
</dbReference>
<keyword evidence="9" id="KW-0479">Metal-binding</keyword>
<dbReference type="EMBL" id="KZ288289">
    <property type="protein sequence ID" value="PBC29248.1"/>
    <property type="molecule type" value="Genomic_DNA"/>
</dbReference>
<dbReference type="OrthoDB" id="19606at2759"/>
<dbReference type="FunFam" id="3.90.920.10:FF:000001">
    <property type="entry name" value="DNA primase"/>
    <property type="match status" value="1"/>
</dbReference>
<keyword evidence="8 12" id="KW-0235">DNA replication</keyword>
<evidence type="ECO:0000256" key="2">
    <source>
        <dbReference type="ARBA" id="ARBA00001946"/>
    </source>
</evidence>
<keyword evidence="5 12" id="KW-0639">Primosome</keyword>
<feature type="compositionally biased region" description="Basic and acidic residues" evidence="13">
    <location>
        <begin position="592"/>
        <end position="605"/>
    </location>
</feature>
<dbReference type="PANTHER" id="PTHR10536">
    <property type="entry name" value="DNA PRIMASE SMALL SUBUNIT"/>
    <property type="match status" value="1"/>
</dbReference>
<keyword evidence="4 12" id="KW-0240">DNA-directed RNA polymerase</keyword>
<dbReference type="GO" id="GO:0005658">
    <property type="term" value="C:alpha DNA polymerase:primase complex"/>
    <property type="evidence" value="ECO:0007669"/>
    <property type="project" value="UniProtKB-ARBA"/>
</dbReference>
<evidence type="ECO:0000256" key="5">
    <source>
        <dbReference type="ARBA" id="ARBA00022515"/>
    </source>
</evidence>
<reference evidence="14 15" key="1">
    <citation type="submission" date="2014-07" db="EMBL/GenBank/DDBJ databases">
        <title>Genomic and transcriptomic analysis on Apis cerana provide comprehensive insights into honey bee biology.</title>
        <authorList>
            <person name="Diao Q."/>
            <person name="Sun L."/>
            <person name="Zheng H."/>
            <person name="Zheng H."/>
            <person name="Xu S."/>
            <person name="Wang S."/>
            <person name="Zeng Z."/>
            <person name="Hu F."/>
            <person name="Su S."/>
            <person name="Wu J."/>
        </authorList>
    </citation>
    <scope>NUCLEOTIDE SEQUENCE [LARGE SCALE GENOMIC DNA]</scope>
    <source>
        <tissue evidence="14">Pupae without intestine</tissue>
    </source>
</reference>
<evidence type="ECO:0000256" key="11">
    <source>
        <dbReference type="ARBA" id="ARBA00023163"/>
    </source>
</evidence>